<dbReference type="AlphaFoldDB" id="V4M552"/>
<feature type="compositionally biased region" description="Acidic residues" evidence="1">
    <location>
        <begin position="94"/>
        <end position="111"/>
    </location>
</feature>
<dbReference type="EMBL" id="KI517385">
    <property type="protein sequence ID" value="ESQ51374.1"/>
    <property type="molecule type" value="Genomic_DNA"/>
</dbReference>
<organism evidence="2 3">
    <name type="scientific">Eutrema salsugineum</name>
    <name type="common">Saltwater cress</name>
    <name type="synonym">Sisymbrium salsugineum</name>
    <dbReference type="NCBI Taxonomy" id="72664"/>
    <lineage>
        <taxon>Eukaryota</taxon>
        <taxon>Viridiplantae</taxon>
        <taxon>Streptophyta</taxon>
        <taxon>Embryophyta</taxon>
        <taxon>Tracheophyta</taxon>
        <taxon>Spermatophyta</taxon>
        <taxon>Magnoliopsida</taxon>
        <taxon>eudicotyledons</taxon>
        <taxon>Gunneridae</taxon>
        <taxon>Pentapetalae</taxon>
        <taxon>rosids</taxon>
        <taxon>malvids</taxon>
        <taxon>Brassicales</taxon>
        <taxon>Brassicaceae</taxon>
        <taxon>Eutremeae</taxon>
        <taxon>Eutrema</taxon>
    </lineage>
</organism>
<reference evidence="2 3" key="1">
    <citation type="journal article" date="2013" name="Front. Plant Sci.">
        <title>The Reference Genome of the Halophytic Plant Eutrema salsugineum.</title>
        <authorList>
            <person name="Yang R."/>
            <person name="Jarvis D.E."/>
            <person name="Chen H."/>
            <person name="Beilstein M.A."/>
            <person name="Grimwood J."/>
            <person name="Jenkins J."/>
            <person name="Shu S."/>
            <person name="Prochnik S."/>
            <person name="Xin M."/>
            <person name="Ma C."/>
            <person name="Schmutz J."/>
            <person name="Wing R.A."/>
            <person name="Mitchell-Olds T."/>
            <person name="Schumaker K.S."/>
            <person name="Wang X."/>
        </authorList>
    </citation>
    <scope>NUCLEOTIDE SEQUENCE [LARGE SCALE GENOMIC DNA]</scope>
</reference>
<feature type="region of interest" description="Disordered" evidence="1">
    <location>
        <begin position="89"/>
        <end position="111"/>
    </location>
</feature>
<proteinExistence type="predicted"/>
<dbReference type="KEGG" id="eus:EUTSA_v10017697mg"/>
<gene>
    <name evidence="2" type="ORF">EUTSA_v10017697mg</name>
</gene>
<dbReference type="OMA" id="KFMVKKR"/>
<evidence type="ECO:0000256" key="1">
    <source>
        <dbReference type="SAM" id="MobiDB-lite"/>
    </source>
</evidence>
<dbReference type="Proteomes" id="UP000030689">
    <property type="component" value="Unassembled WGS sequence"/>
</dbReference>
<evidence type="ECO:0000313" key="3">
    <source>
        <dbReference type="Proteomes" id="UP000030689"/>
    </source>
</evidence>
<sequence>MASKSSVAAHASYTSKLSIEDRMALVVKRVGEVKGLVRRSPLYWESIELLAKDEGSRGIFYALPDDCKLDYLKRKFMVKKREKRKLMVTKRELEESDSDDESDDESDYESE</sequence>
<dbReference type="OrthoDB" id="1101950at2759"/>
<keyword evidence="3" id="KW-1185">Reference proteome</keyword>
<dbReference type="Gramene" id="ESQ51374">
    <property type="protein sequence ID" value="ESQ51374"/>
    <property type="gene ID" value="EUTSA_v10017697mg"/>
</dbReference>
<accession>V4M552</accession>
<evidence type="ECO:0000313" key="2">
    <source>
        <dbReference type="EMBL" id="ESQ51374.1"/>
    </source>
</evidence>
<protein>
    <submittedName>
        <fullName evidence="2">Uncharacterized protein</fullName>
    </submittedName>
</protein>
<name>V4M552_EUTSA</name>